<dbReference type="GeneID" id="6079655"/>
<feature type="region of interest" description="Disordered" evidence="1">
    <location>
        <begin position="1"/>
        <end position="57"/>
    </location>
</feature>
<gene>
    <name evidence="2" type="ORF">LACBIDRAFT_303342</name>
</gene>
<dbReference type="Proteomes" id="UP000001194">
    <property type="component" value="Unassembled WGS sequence"/>
</dbReference>
<proteinExistence type="predicted"/>
<evidence type="ECO:0000313" key="2">
    <source>
        <dbReference type="EMBL" id="EDR05382.1"/>
    </source>
</evidence>
<protein>
    <submittedName>
        <fullName evidence="2">Predicted protein</fullName>
    </submittedName>
</protein>
<sequence>MNSNQQVRTLRPRGERKRYTETRCADSVLEDESDSFSSDSASSSSGEENRDDSVTHHIRKRKALAAEHSGTQVYKRQKIIGGSEVASESKKACRRRKPAMQKFFTAAREEKYEEPSNGATGQFQTQLQRCQTESDAGQHSHNSCGLLEFMDFTYLEALQLVACRQHETILPLESIKPHIDRRHPLGLPRNLKWHKIEEMLAHLKVAFPCAGTSFENIALPKSLATPLEGFSQESIRYRFMCPEAGCGKWIVRNDIYNGGPKAEFHHHLSVHHGKNTWPKNVEGSWVQAIRIHSATKSQSGTKHYFHLDRYQPPQSWHVIQPSFPTKSFSAPPNATWFKELQWCMLREKIQHIPFHEVKKLIAPPSRQLLQDQSRDSKRRLETALLSVRKHITKYVDHGQQFIGSIHEIYRIGLRPTEETNLAIFRTIKTANIKHYRGPLVKVVALLLRLYEYSQLGTPQEKKLASLLLDAEILQSADLKRLWGILNKTEGRDPKDYIPRSLHKLLASLLCYRSLPEANMACPTEMLLFLNALTESGYNTAASVKGVCCKLQFNFRIIFLHIVRLEAKMVQEYEPFNKGPPPASGAEEEPSQPLLEPANSDGDDDDSSDGDDDDSSDGDDDDSSDGDDDDENDKGDDDTHEDEMNDEPLDVILKAVENIQVEDFISLPKPEGECLAKAFKKYQKYVLGKSKMDYITPFQRNTHVWMIVAAAANKEPVGAQLNVSMIDDLISVSHGSDQVNPPKTISIRDWSATSASAMVEFQNSVERLLPDGVDISNFPLEVISDDLISLAPVHKQSVNEGALQPWTDRVYSAFMDPSESRHRLFSGHWLTATALDQWLKLEQTEVLTSLAKVFSLCCGIGIPEFKFGYIIFDPPPGCNRNIWLLKNGLFAFNDPTKSYGRSDTMTRFFAIPRGVTRHLAVFLYVLRPFGIRLLKLQQRHVPYYSSNIWALVQRSRYLNGQNDWLWSGRRIAMQIKVITNKFFGVTLTPTLIREIVFRLTSQYLPCLLNGQHYSPVDQQAQHSMHTSLCHYGWVSHFPPIEQLRLNHPARQLAVSEIWQAILRLGPMNDGWSGAVTTSQLTKGLFRRMEAIQIARCLIFDKYGVRSSASALKVLGDLPFVVCDTDHFGDTALVQVTRALITSIQKIHDGSVAEPNVSDVAEAAALITQELQQFASNEPLTIGMGTSNALLEYTSLYTVLLKYFAKNSLSNENAWIKFQSDVTQNLQ</sequence>
<feature type="region of interest" description="Disordered" evidence="1">
    <location>
        <begin position="575"/>
        <end position="644"/>
    </location>
</feature>
<dbReference type="InParanoid" id="B0DJC5"/>
<reference evidence="2 3" key="1">
    <citation type="journal article" date="2008" name="Nature">
        <title>The genome of Laccaria bicolor provides insights into mycorrhizal symbiosis.</title>
        <authorList>
            <person name="Martin F."/>
            <person name="Aerts A."/>
            <person name="Ahren D."/>
            <person name="Brun A."/>
            <person name="Danchin E.G.J."/>
            <person name="Duchaussoy F."/>
            <person name="Gibon J."/>
            <person name="Kohler A."/>
            <person name="Lindquist E."/>
            <person name="Pereda V."/>
            <person name="Salamov A."/>
            <person name="Shapiro H.J."/>
            <person name="Wuyts J."/>
            <person name="Blaudez D."/>
            <person name="Buee M."/>
            <person name="Brokstein P."/>
            <person name="Canbaeck B."/>
            <person name="Cohen D."/>
            <person name="Courty P.E."/>
            <person name="Coutinho P.M."/>
            <person name="Delaruelle C."/>
            <person name="Detter J.C."/>
            <person name="Deveau A."/>
            <person name="DiFazio S."/>
            <person name="Duplessis S."/>
            <person name="Fraissinet-Tachet L."/>
            <person name="Lucic E."/>
            <person name="Frey-Klett P."/>
            <person name="Fourrey C."/>
            <person name="Feussner I."/>
            <person name="Gay G."/>
            <person name="Grimwood J."/>
            <person name="Hoegger P.J."/>
            <person name="Jain P."/>
            <person name="Kilaru S."/>
            <person name="Labbe J."/>
            <person name="Lin Y.C."/>
            <person name="Legue V."/>
            <person name="Le Tacon F."/>
            <person name="Marmeisse R."/>
            <person name="Melayah D."/>
            <person name="Montanini B."/>
            <person name="Muratet M."/>
            <person name="Nehls U."/>
            <person name="Niculita-Hirzel H."/>
            <person name="Oudot-Le Secq M.P."/>
            <person name="Peter M."/>
            <person name="Quesneville H."/>
            <person name="Rajashekar B."/>
            <person name="Reich M."/>
            <person name="Rouhier N."/>
            <person name="Schmutz J."/>
            <person name="Yin T."/>
            <person name="Chalot M."/>
            <person name="Henrissat B."/>
            <person name="Kuees U."/>
            <person name="Lucas S."/>
            <person name="Van de Peer Y."/>
            <person name="Podila G.K."/>
            <person name="Polle A."/>
            <person name="Pukkila P.J."/>
            <person name="Richardson P.M."/>
            <person name="Rouze P."/>
            <person name="Sanders I.R."/>
            <person name="Stajich J.E."/>
            <person name="Tunlid A."/>
            <person name="Tuskan G."/>
            <person name="Grigoriev I.V."/>
        </authorList>
    </citation>
    <scope>NUCLEOTIDE SEQUENCE [LARGE SCALE GENOMIC DNA]</scope>
    <source>
        <strain evidence="3">S238N-H82 / ATCC MYA-4686</strain>
    </source>
</reference>
<evidence type="ECO:0000256" key="1">
    <source>
        <dbReference type="SAM" id="MobiDB-lite"/>
    </source>
</evidence>
<dbReference type="OrthoDB" id="3023239at2759"/>
<name>B0DJC5_LACBS</name>
<dbReference type="AlphaFoldDB" id="B0DJC5"/>
<accession>B0DJC5</accession>
<feature type="compositionally biased region" description="Low complexity" evidence="1">
    <location>
        <begin position="35"/>
        <end position="46"/>
    </location>
</feature>
<keyword evidence="3" id="KW-1185">Reference proteome</keyword>
<feature type="compositionally biased region" description="Acidic residues" evidence="1">
    <location>
        <begin position="600"/>
        <end position="644"/>
    </location>
</feature>
<organism evidence="3">
    <name type="scientific">Laccaria bicolor (strain S238N-H82 / ATCC MYA-4686)</name>
    <name type="common">Bicoloured deceiver</name>
    <name type="synonym">Laccaria laccata var. bicolor</name>
    <dbReference type="NCBI Taxonomy" id="486041"/>
    <lineage>
        <taxon>Eukaryota</taxon>
        <taxon>Fungi</taxon>
        <taxon>Dikarya</taxon>
        <taxon>Basidiomycota</taxon>
        <taxon>Agaricomycotina</taxon>
        <taxon>Agaricomycetes</taxon>
        <taxon>Agaricomycetidae</taxon>
        <taxon>Agaricales</taxon>
        <taxon>Agaricineae</taxon>
        <taxon>Hydnangiaceae</taxon>
        <taxon>Laccaria</taxon>
    </lineage>
</organism>
<dbReference type="HOGENOM" id="CLU_005823_0_0_1"/>
<evidence type="ECO:0000313" key="3">
    <source>
        <dbReference type="Proteomes" id="UP000001194"/>
    </source>
</evidence>
<dbReference type="KEGG" id="lbc:LACBIDRAFT_303342"/>
<dbReference type="EMBL" id="DS547113">
    <property type="protein sequence ID" value="EDR05382.1"/>
    <property type="molecule type" value="Genomic_DNA"/>
</dbReference>
<dbReference type="RefSeq" id="XP_001883940.1">
    <property type="nucleotide sequence ID" value="XM_001883905.1"/>
</dbReference>